<dbReference type="InterPro" id="IPR005255">
    <property type="entry name" value="PdxA_fam"/>
</dbReference>
<evidence type="ECO:0000256" key="5">
    <source>
        <dbReference type="ARBA" id="ARBA00023027"/>
    </source>
</evidence>
<dbReference type="PANTHER" id="PTHR30004">
    <property type="entry name" value="4-HYDROXYTHREONINE-4-PHOSPHATE DEHYDROGENASE"/>
    <property type="match status" value="1"/>
</dbReference>
<comment type="similarity">
    <text evidence="2">Belongs to the PdxA family. PdxA2 subfamily.</text>
</comment>
<keyword evidence="4" id="KW-0560">Oxidoreductase</keyword>
<keyword evidence="5" id="KW-0520">NAD</keyword>
<dbReference type="GeneID" id="98568917"/>
<dbReference type="RefSeq" id="WP_126781129.1">
    <property type="nucleotide sequence ID" value="NZ_NGJU01000017.1"/>
</dbReference>
<reference evidence="6 7" key="1">
    <citation type="submission" date="2017-05" db="EMBL/GenBank/DDBJ databases">
        <title>Vagococcus spp. assemblies.</title>
        <authorList>
            <person name="Gulvik C.A."/>
        </authorList>
    </citation>
    <scope>NUCLEOTIDE SEQUENCE [LARGE SCALE GENOMIC DNA]</scope>
    <source>
        <strain evidence="6 7">NCFB 2777</strain>
    </source>
</reference>
<dbReference type="GO" id="GO:0046872">
    <property type="term" value="F:metal ion binding"/>
    <property type="evidence" value="ECO:0007669"/>
    <property type="project" value="UniProtKB-KW"/>
</dbReference>
<dbReference type="AlphaFoldDB" id="A0A429ZK01"/>
<accession>A0A429ZK01</accession>
<dbReference type="GO" id="GO:0016491">
    <property type="term" value="F:oxidoreductase activity"/>
    <property type="evidence" value="ECO:0007669"/>
    <property type="project" value="UniProtKB-KW"/>
</dbReference>
<dbReference type="EMBL" id="NGJU01000017">
    <property type="protein sequence ID" value="RST93989.1"/>
    <property type="molecule type" value="Genomic_DNA"/>
</dbReference>
<evidence type="ECO:0000313" key="7">
    <source>
        <dbReference type="Proteomes" id="UP000287239"/>
    </source>
</evidence>
<proteinExistence type="inferred from homology"/>
<dbReference type="Proteomes" id="UP000287239">
    <property type="component" value="Unassembled WGS sequence"/>
</dbReference>
<dbReference type="Pfam" id="PF04166">
    <property type="entry name" value="PdxA"/>
    <property type="match status" value="1"/>
</dbReference>
<dbReference type="NCBIfam" id="TIGR00557">
    <property type="entry name" value="pdxA"/>
    <property type="match status" value="1"/>
</dbReference>
<evidence type="ECO:0000256" key="2">
    <source>
        <dbReference type="ARBA" id="ARBA00009464"/>
    </source>
</evidence>
<keyword evidence="7" id="KW-1185">Reference proteome</keyword>
<evidence type="ECO:0000256" key="4">
    <source>
        <dbReference type="ARBA" id="ARBA00023002"/>
    </source>
</evidence>
<evidence type="ECO:0000256" key="1">
    <source>
        <dbReference type="ARBA" id="ARBA00001968"/>
    </source>
</evidence>
<organism evidence="6 7">
    <name type="scientific">Vagococcus salmoninarum</name>
    <dbReference type="NCBI Taxonomy" id="2739"/>
    <lineage>
        <taxon>Bacteria</taxon>
        <taxon>Bacillati</taxon>
        <taxon>Bacillota</taxon>
        <taxon>Bacilli</taxon>
        <taxon>Lactobacillales</taxon>
        <taxon>Enterococcaceae</taxon>
        <taxon>Vagococcus</taxon>
    </lineage>
</organism>
<comment type="caution">
    <text evidence="6">The sequence shown here is derived from an EMBL/GenBank/DDBJ whole genome shotgun (WGS) entry which is preliminary data.</text>
</comment>
<sequence length="325" mass="34887">MSYLGITMGDPAGIGPEVTVKALLKEPTYLDTTVIFGSPQIIAHYAQLLNSPYKVHSLTSLVDVKKGAINVYNVLDLAISQIPLGKVSALAGNAAYHYLATAIAFASKGDIDSIVTAPLNKAALHLGGHLYDGHTEILAKLTETATYTMMLWSEKFSVVHVSTHVSLAHACQLVTRTRIEECIALAHEAMLRLGISQPKIGVAGLNPHSGEGGLFGHEDQREIQPAIIAKRQAGFEVTGPLPPDTVFLKALKKEYDVVIAMYHDQGHIPMKLLAFDEGVNVTLGLPIIRTSVDHGTAFNIAGQGIANERSMLTAIKLAERLTTNI</sequence>
<dbReference type="Gene3D" id="3.40.718.10">
    <property type="entry name" value="Isopropylmalate Dehydrogenase"/>
    <property type="match status" value="1"/>
</dbReference>
<evidence type="ECO:0000256" key="3">
    <source>
        <dbReference type="ARBA" id="ARBA00022723"/>
    </source>
</evidence>
<comment type="cofactor">
    <cofactor evidence="1">
        <name>a divalent metal cation</name>
        <dbReference type="ChEBI" id="CHEBI:60240"/>
    </cofactor>
</comment>
<dbReference type="PANTHER" id="PTHR30004:SF6">
    <property type="entry name" value="D-THREONATE 4-PHOSPHATE DEHYDROGENASE"/>
    <property type="match status" value="1"/>
</dbReference>
<gene>
    <name evidence="6" type="ORF">CBF35_11075</name>
</gene>
<dbReference type="SUPFAM" id="SSF53659">
    <property type="entry name" value="Isocitrate/Isopropylmalate dehydrogenase-like"/>
    <property type="match status" value="1"/>
</dbReference>
<dbReference type="GO" id="GO:0051287">
    <property type="term" value="F:NAD binding"/>
    <property type="evidence" value="ECO:0007669"/>
    <property type="project" value="InterPro"/>
</dbReference>
<protein>
    <submittedName>
        <fullName evidence="6">4-hydroxythreonine-4-phosphate dehydrogenase PdxA</fullName>
    </submittedName>
</protein>
<dbReference type="OrthoDB" id="9801783at2"/>
<evidence type="ECO:0000313" key="6">
    <source>
        <dbReference type="EMBL" id="RST93989.1"/>
    </source>
</evidence>
<keyword evidence="3" id="KW-0479">Metal-binding</keyword>
<name>A0A429ZK01_9ENTE</name>